<dbReference type="AlphaFoldDB" id="C6LFI4"/>
<accession>C6LFI4</accession>
<dbReference type="EMBL" id="ACCL02000010">
    <property type="protein sequence ID" value="EET60569.1"/>
    <property type="molecule type" value="Genomic_DNA"/>
</dbReference>
<comment type="caution">
    <text evidence="3">The sequence shown here is derived from an EMBL/GenBank/DDBJ whole genome shotgun (WGS) entry which is preliminary data.</text>
</comment>
<protein>
    <recommendedName>
        <fullName evidence="5">MORN repeat protein</fullName>
    </recommendedName>
</protein>
<dbReference type="Gene3D" id="2.20.110.10">
    <property type="entry name" value="Histone H3 K4-specific methyltransferase SET7/9 N-terminal domain"/>
    <property type="match status" value="1"/>
</dbReference>
<dbReference type="InterPro" id="IPR003409">
    <property type="entry name" value="MORN"/>
</dbReference>
<name>C6LFI4_9FIRM</name>
<reference evidence="3" key="1">
    <citation type="submission" date="2009-07" db="EMBL/GenBank/DDBJ databases">
        <authorList>
            <person name="Weinstock G."/>
            <person name="Sodergren E."/>
            <person name="Clifton S."/>
            <person name="Fulton L."/>
            <person name="Fulton B."/>
            <person name="Courtney L."/>
            <person name="Fronick C."/>
            <person name="Harrison M."/>
            <person name="Strong C."/>
            <person name="Farmer C."/>
            <person name="Delahaunty K."/>
            <person name="Markovic C."/>
            <person name="Hall O."/>
            <person name="Minx P."/>
            <person name="Tomlinson C."/>
            <person name="Mitreva M."/>
            <person name="Nelson J."/>
            <person name="Hou S."/>
            <person name="Wollam A."/>
            <person name="Pepin K.H."/>
            <person name="Johnson M."/>
            <person name="Bhonagiri V."/>
            <person name="Nash W.E."/>
            <person name="Warren W."/>
            <person name="Chinwalla A."/>
            <person name="Mardis E.R."/>
            <person name="Wilson R.K."/>
        </authorList>
    </citation>
    <scope>NUCLEOTIDE SEQUENCE [LARGE SCALE GENOMIC DNA]</scope>
    <source>
        <strain evidence="3">DSM 14469</strain>
    </source>
</reference>
<evidence type="ECO:0008006" key="5">
    <source>
        <dbReference type="Google" id="ProtNLM"/>
    </source>
</evidence>
<proteinExistence type="predicted"/>
<keyword evidence="4" id="KW-1185">Reference proteome</keyword>
<dbReference type="STRING" id="168384.SAMN05660368_02104"/>
<feature type="chain" id="PRO_5002968422" description="MORN repeat protein" evidence="2">
    <location>
        <begin position="24"/>
        <end position="415"/>
    </location>
</feature>
<keyword evidence="1" id="KW-0677">Repeat</keyword>
<dbReference type="Pfam" id="PF02493">
    <property type="entry name" value="MORN"/>
    <property type="match status" value="2"/>
</dbReference>
<dbReference type="SUPFAM" id="SSF82185">
    <property type="entry name" value="Histone H3 K4-specific methyltransferase SET7/9 N-terminal domain"/>
    <property type="match status" value="1"/>
</dbReference>
<gene>
    <name evidence="3" type="ORF">BRYFOR_07387</name>
</gene>
<dbReference type="eggNOG" id="ENOG50347S3">
    <property type="taxonomic scope" value="Bacteria"/>
</dbReference>
<organism evidence="3 4">
    <name type="scientific">Marvinbryantia formatexigens DSM 14469</name>
    <dbReference type="NCBI Taxonomy" id="478749"/>
    <lineage>
        <taxon>Bacteria</taxon>
        <taxon>Bacillati</taxon>
        <taxon>Bacillota</taxon>
        <taxon>Clostridia</taxon>
        <taxon>Lachnospirales</taxon>
        <taxon>Lachnospiraceae</taxon>
        <taxon>Marvinbryantia</taxon>
    </lineage>
</organism>
<evidence type="ECO:0000256" key="2">
    <source>
        <dbReference type="SAM" id="SignalP"/>
    </source>
</evidence>
<dbReference type="RefSeq" id="WP_006862178.1">
    <property type="nucleotide sequence ID" value="NZ_ACCL02000010.1"/>
</dbReference>
<feature type="signal peptide" evidence="2">
    <location>
        <begin position="1"/>
        <end position="23"/>
    </location>
</feature>
<evidence type="ECO:0000313" key="4">
    <source>
        <dbReference type="Proteomes" id="UP000005561"/>
    </source>
</evidence>
<sequence length="415" mass="45642">MKKAFKFIYFLFFLLLFSENAFAEDNDKIAVTIFSDTYYGTYEGNMENGVPAGDGTLTCSDDSADFTLTGTWEAGILNGKATINYSDGSYLTASFKDGLISGRVKDCLADGSYRVYSCTDGRPYKFITYYDASGNETGVDAFYQMQPVSSLKDACIEPEYGLMLNSFYSTTPYKISGTVLGTFDDSTSTFVLLEDGDEHIYVLTYKNVATDKYNQAIVPNLVTGDTITAYGFLQKCDVLSSISDYRRSVPVTSEPDSSALPESILQSEEVKTENLRSSNSTVPFLLLFAADVRGEAATDRLAPSYEYDDVARNPYLYSDLSCSITGEVTQAQINYENGTVSIRMEESGTQNKYVVRYTFSDGDSIPAIGDTIVVDGAYAGNSKALSEADRDTSSDETDSIYIIYPRINSKSVRIL</sequence>
<evidence type="ECO:0000256" key="1">
    <source>
        <dbReference type="ARBA" id="ARBA00022737"/>
    </source>
</evidence>
<dbReference type="Proteomes" id="UP000005561">
    <property type="component" value="Unassembled WGS sequence"/>
</dbReference>
<evidence type="ECO:0000313" key="3">
    <source>
        <dbReference type="EMBL" id="EET60569.1"/>
    </source>
</evidence>
<keyword evidence="2" id="KW-0732">Signal</keyword>